<dbReference type="PANTHER" id="PTHR30055:SF234">
    <property type="entry name" value="HTH-TYPE TRANSCRIPTIONAL REGULATOR BETI"/>
    <property type="match status" value="1"/>
</dbReference>
<comment type="function">
    <text evidence="7">Repressor involved in choline regulation of the bet genes.</text>
</comment>
<accession>A0A1G7PU18</accession>
<name>A0A1G7PU18_9PROT</name>
<feature type="domain" description="HTH tetR-type" evidence="9">
    <location>
        <begin position="8"/>
        <end position="68"/>
    </location>
</feature>
<sequence length="206" mass="23345">MPKVGMEEVRRRQLINATIRTIHELGYEKVTLSRVARTAGISPGLVPHYFRDKQGLLAATMRHIAEELRMELSRHLADAHGPRERLHAILNANFAARCFTPEIVSAWLAFWGQAHSDPNLTRMQRLLRRRLRSNLARPLRALVPDTDAHRIALGLSVFIDGLSLRHALGEEGLDRDRAHAFARDYLETQLANAPHRAEETHDAQPA</sequence>
<dbReference type="InterPro" id="IPR001647">
    <property type="entry name" value="HTH_TetR"/>
</dbReference>
<dbReference type="GO" id="GO:0000976">
    <property type="term" value="F:transcription cis-regulatory region binding"/>
    <property type="evidence" value="ECO:0007669"/>
    <property type="project" value="TreeGrafter"/>
</dbReference>
<dbReference type="OrthoDB" id="9809265at2"/>
<keyword evidence="4 7" id="KW-0238">DNA-binding</keyword>
<gene>
    <name evidence="7" type="primary">betI</name>
    <name evidence="10" type="ORF">SAMN05216241_10369</name>
</gene>
<dbReference type="PROSITE" id="PS50977">
    <property type="entry name" value="HTH_TETR_2"/>
    <property type="match status" value="1"/>
</dbReference>
<evidence type="ECO:0000256" key="7">
    <source>
        <dbReference type="HAMAP-Rule" id="MF_00768"/>
    </source>
</evidence>
<dbReference type="NCBIfam" id="NF001978">
    <property type="entry name" value="PRK00767.1"/>
    <property type="match status" value="1"/>
</dbReference>
<dbReference type="GO" id="GO:0003700">
    <property type="term" value="F:DNA-binding transcription factor activity"/>
    <property type="evidence" value="ECO:0007669"/>
    <property type="project" value="UniProtKB-UniRule"/>
</dbReference>
<dbReference type="SUPFAM" id="SSF48498">
    <property type="entry name" value="Tetracyclin repressor-like, C-terminal domain"/>
    <property type="match status" value="1"/>
</dbReference>
<keyword evidence="5 7" id="KW-0804">Transcription</keyword>
<dbReference type="PRINTS" id="PR00455">
    <property type="entry name" value="HTHTETR"/>
</dbReference>
<keyword evidence="3 7" id="KW-0805">Transcription regulation</keyword>
<dbReference type="GO" id="GO:0045892">
    <property type="term" value="P:negative regulation of DNA-templated transcription"/>
    <property type="evidence" value="ECO:0007669"/>
    <property type="project" value="UniProtKB-UniRule"/>
</dbReference>
<keyword evidence="11" id="KW-1185">Reference proteome</keyword>
<comment type="pathway">
    <text evidence="1 7">Amine and polyamine biosynthesis; betaine biosynthesis via choline pathway [regulation].</text>
</comment>
<protein>
    <recommendedName>
        <fullName evidence="7">HTH-type transcriptional regulator BetI</fullName>
    </recommendedName>
</protein>
<dbReference type="Proteomes" id="UP000199415">
    <property type="component" value="Unassembled WGS sequence"/>
</dbReference>
<dbReference type="NCBIfam" id="TIGR03384">
    <property type="entry name" value="betaine_BetI"/>
    <property type="match status" value="1"/>
</dbReference>
<dbReference type="InterPro" id="IPR009057">
    <property type="entry name" value="Homeodomain-like_sf"/>
</dbReference>
<evidence type="ECO:0000256" key="5">
    <source>
        <dbReference type="ARBA" id="ARBA00023163"/>
    </source>
</evidence>
<evidence type="ECO:0000313" key="10">
    <source>
        <dbReference type="EMBL" id="SDF89725.1"/>
    </source>
</evidence>
<evidence type="ECO:0000313" key="11">
    <source>
        <dbReference type="Proteomes" id="UP000199415"/>
    </source>
</evidence>
<reference evidence="10 11" key="1">
    <citation type="submission" date="2016-10" db="EMBL/GenBank/DDBJ databases">
        <authorList>
            <person name="de Groot N.N."/>
        </authorList>
    </citation>
    <scope>NUCLEOTIDE SEQUENCE [LARGE SCALE GENOMIC DNA]</scope>
    <source>
        <strain evidence="10 11">DSM 25584</strain>
    </source>
</reference>
<dbReference type="UniPathway" id="UPA00529"/>
<dbReference type="AlphaFoldDB" id="A0A1G7PU18"/>
<dbReference type="RefSeq" id="WP_090019209.1">
    <property type="nucleotide sequence ID" value="NZ_FNCE01000003.1"/>
</dbReference>
<dbReference type="PANTHER" id="PTHR30055">
    <property type="entry name" value="HTH-TYPE TRANSCRIPTIONAL REGULATOR RUTR"/>
    <property type="match status" value="1"/>
</dbReference>
<organism evidence="10 11">
    <name type="scientific">Limimonas halophila</name>
    <dbReference type="NCBI Taxonomy" id="1082479"/>
    <lineage>
        <taxon>Bacteria</taxon>
        <taxon>Pseudomonadati</taxon>
        <taxon>Pseudomonadota</taxon>
        <taxon>Alphaproteobacteria</taxon>
        <taxon>Rhodospirillales</taxon>
        <taxon>Rhodovibrionaceae</taxon>
        <taxon>Limimonas</taxon>
    </lineage>
</organism>
<dbReference type="STRING" id="1082479.SAMN05216241_10369"/>
<dbReference type="Pfam" id="PF00440">
    <property type="entry name" value="TetR_N"/>
    <property type="match status" value="1"/>
</dbReference>
<dbReference type="Pfam" id="PF13977">
    <property type="entry name" value="TetR_C_6"/>
    <property type="match status" value="1"/>
</dbReference>
<evidence type="ECO:0000256" key="6">
    <source>
        <dbReference type="ARBA" id="ARBA00024936"/>
    </source>
</evidence>
<dbReference type="GO" id="GO:0019285">
    <property type="term" value="P:glycine betaine biosynthetic process from choline"/>
    <property type="evidence" value="ECO:0007669"/>
    <property type="project" value="UniProtKB-UniRule"/>
</dbReference>
<evidence type="ECO:0000259" key="9">
    <source>
        <dbReference type="PROSITE" id="PS50977"/>
    </source>
</evidence>
<dbReference type="InterPro" id="IPR039538">
    <property type="entry name" value="BetI_C"/>
</dbReference>
<evidence type="ECO:0000256" key="2">
    <source>
        <dbReference type="ARBA" id="ARBA00022491"/>
    </source>
</evidence>
<dbReference type="InterPro" id="IPR050109">
    <property type="entry name" value="HTH-type_TetR-like_transc_reg"/>
</dbReference>
<evidence type="ECO:0000256" key="1">
    <source>
        <dbReference type="ARBA" id="ARBA00004719"/>
    </source>
</evidence>
<feature type="DNA-binding region" description="H-T-H motif" evidence="7 8">
    <location>
        <begin position="31"/>
        <end position="50"/>
    </location>
</feature>
<dbReference type="EMBL" id="FNCE01000003">
    <property type="protein sequence ID" value="SDF89725.1"/>
    <property type="molecule type" value="Genomic_DNA"/>
</dbReference>
<keyword evidence="2 7" id="KW-0678">Repressor</keyword>
<comment type="function">
    <text evidence="6">Repressor involved in the biosynthesis of the osmoprotectant glycine betaine. It represses transcription of the choline transporter BetT and the genes of BetAB involved in the synthesis of glycine betaine.</text>
</comment>
<dbReference type="Gene3D" id="1.10.357.10">
    <property type="entry name" value="Tetracycline Repressor, domain 2"/>
    <property type="match status" value="1"/>
</dbReference>
<proteinExistence type="inferred from homology"/>
<dbReference type="HAMAP" id="MF_00768">
    <property type="entry name" value="HTH_type_BetI"/>
    <property type="match status" value="1"/>
</dbReference>
<dbReference type="SUPFAM" id="SSF46689">
    <property type="entry name" value="Homeodomain-like"/>
    <property type="match status" value="1"/>
</dbReference>
<dbReference type="InterPro" id="IPR017757">
    <property type="entry name" value="Tscrpt_rep_BetI"/>
</dbReference>
<dbReference type="InterPro" id="IPR036271">
    <property type="entry name" value="Tet_transcr_reg_TetR-rel_C_sf"/>
</dbReference>
<evidence type="ECO:0000256" key="4">
    <source>
        <dbReference type="ARBA" id="ARBA00023125"/>
    </source>
</evidence>
<evidence type="ECO:0000256" key="8">
    <source>
        <dbReference type="PROSITE-ProRule" id="PRU00335"/>
    </source>
</evidence>
<evidence type="ECO:0000256" key="3">
    <source>
        <dbReference type="ARBA" id="ARBA00023015"/>
    </source>
</evidence>